<dbReference type="SUPFAM" id="SSF53098">
    <property type="entry name" value="Ribonuclease H-like"/>
    <property type="match status" value="1"/>
</dbReference>
<name>A0ABQ2DSM4_9MICC</name>
<dbReference type="PANTHER" id="PTHR46889:SF4">
    <property type="entry name" value="TRANSPOSASE INSO FOR INSERTION SEQUENCE ELEMENT IS911B-RELATED"/>
    <property type="match status" value="1"/>
</dbReference>
<evidence type="ECO:0000259" key="1">
    <source>
        <dbReference type="Pfam" id="PF13333"/>
    </source>
</evidence>
<dbReference type="EMBL" id="BMKX01000006">
    <property type="protein sequence ID" value="GGJ65898.1"/>
    <property type="molecule type" value="Genomic_DNA"/>
</dbReference>
<comment type="caution">
    <text evidence="2">The sequence shown here is derived from an EMBL/GenBank/DDBJ whole genome shotgun (WGS) entry which is preliminary data.</text>
</comment>
<dbReference type="InterPro" id="IPR050900">
    <property type="entry name" value="Transposase_IS3/IS150/IS904"/>
</dbReference>
<reference evidence="3" key="1">
    <citation type="journal article" date="2019" name="Int. J. Syst. Evol. Microbiol.">
        <title>The Global Catalogue of Microorganisms (GCM) 10K type strain sequencing project: providing services to taxonomists for standard genome sequencing and annotation.</title>
        <authorList>
            <consortium name="The Broad Institute Genomics Platform"/>
            <consortium name="The Broad Institute Genome Sequencing Center for Infectious Disease"/>
            <person name="Wu L."/>
            <person name="Ma J."/>
        </authorList>
    </citation>
    <scope>NUCLEOTIDE SEQUENCE [LARGE SCALE GENOMIC DNA]</scope>
    <source>
        <strain evidence="3">CGMCC 1.3685</strain>
    </source>
</reference>
<dbReference type="InterPro" id="IPR012337">
    <property type="entry name" value="RNaseH-like_sf"/>
</dbReference>
<dbReference type="PANTHER" id="PTHR46889">
    <property type="entry name" value="TRANSPOSASE INSF FOR INSERTION SEQUENCE IS3B-RELATED"/>
    <property type="match status" value="1"/>
</dbReference>
<sequence>MSRKGNCFDNSVMENFFGHLKSEMYDGEYFATVADLTREINEYIDWYNNVRCQERLQGMAPIEYRCHTLAA</sequence>
<gene>
    <name evidence="2" type="ORF">GCM10007173_25980</name>
</gene>
<keyword evidence="3" id="KW-1185">Reference proteome</keyword>
<accession>A0ABQ2DSM4</accession>
<dbReference type="InterPro" id="IPR001584">
    <property type="entry name" value="Integrase_cat-core"/>
</dbReference>
<protein>
    <recommendedName>
        <fullName evidence="1">Integrase catalytic domain-containing protein</fullName>
    </recommendedName>
</protein>
<evidence type="ECO:0000313" key="3">
    <source>
        <dbReference type="Proteomes" id="UP000606115"/>
    </source>
</evidence>
<dbReference type="Pfam" id="PF13333">
    <property type="entry name" value="rve_2"/>
    <property type="match status" value="1"/>
</dbReference>
<organism evidence="2 3">
    <name type="scientific">Glutamicibacter ardleyensis</name>
    <dbReference type="NCBI Taxonomy" id="225894"/>
    <lineage>
        <taxon>Bacteria</taxon>
        <taxon>Bacillati</taxon>
        <taxon>Actinomycetota</taxon>
        <taxon>Actinomycetes</taxon>
        <taxon>Micrococcales</taxon>
        <taxon>Micrococcaceae</taxon>
        <taxon>Glutamicibacter</taxon>
    </lineage>
</organism>
<dbReference type="Proteomes" id="UP000606115">
    <property type="component" value="Unassembled WGS sequence"/>
</dbReference>
<feature type="domain" description="Integrase catalytic" evidence="1">
    <location>
        <begin position="14"/>
        <end position="69"/>
    </location>
</feature>
<evidence type="ECO:0000313" key="2">
    <source>
        <dbReference type="EMBL" id="GGJ65898.1"/>
    </source>
</evidence>
<proteinExistence type="predicted"/>